<accession>D8PCB9</accession>
<dbReference type="Gene3D" id="3.30.450.20">
    <property type="entry name" value="PAS domain"/>
    <property type="match status" value="1"/>
</dbReference>
<organism evidence="17 18">
    <name type="scientific">Nitrospira defluvii</name>
    <dbReference type="NCBI Taxonomy" id="330214"/>
    <lineage>
        <taxon>Bacteria</taxon>
        <taxon>Pseudomonadati</taxon>
        <taxon>Nitrospirota</taxon>
        <taxon>Nitrospiria</taxon>
        <taxon>Nitrospirales</taxon>
        <taxon>Nitrospiraceae</taxon>
        <taxon>Nitrospira</taxon>
    </lineage>
</organism>
<evidence type="ECO:0000256" key="10">
    <source>
        <dbReference type="ARBA" id="ARBA00022840"/>
    </source>
</evidence>
<evidence type="ECO:0000256" key="7">
    <source>
        <dbReference type="ARBA" id="ARBA00022692"/>
    </source>
</evidence>
<dbReference type="GO" id="GO:0000155">
    <property type="term" value="F:phosphorelay sensor kinase activity"/>
    <property type="evidence" value="ECO:0007669"/>
    <property type="project" value="InterPro"/>
</dbReference>
<dbReference type="AlphaFoldDB" id="D8PCB9"/>
<dbReference type="InterPro" id="IPR036890">
    <property type="entry name" value="HATPase_C_sf"/>
</dbReference>
<evidence type="ECO:0000259" key="16">
    <source>
        <dbReference type="PROSITE" id="PS50109"/>
    </source>
</evidence>
<evidence type="ECO:0000256" key="8">
    <source>
        <dbReference type="ARBA" id="ARBA00022741"/>
    </source>
</evidence>
<dbReference type="Pfam" id="PF02743">
    <property type="entry name" value="dCache_1"/>
    <property type="match status" value="1"/>
</dbReference>
<dbReference type="InterPro" id="IPR036097">
    <property type="entry name" value="HisK_dim/P_sf"/>
</dbReference>
<sequence>MRRLRRTGGLQRKFFVALLIVGIVPGMVALWATYRSSTATLKQAIGEGFQEIARSTSIRLATAVDNEIDRAIRLALVPLHVRQPVVLANHQAGTTADKTHHQPSPAHPKSNNPPAVDQDTTGYLDEWARESRHYVRVTIADRQGQVVASTDPRLPPQQAGEVWWREAIQAAPGASYVSNVMFDPQVNDMVFHVAVPILDDTRRSTIGVVGLVIRRNLLTQMILPIQIGNTGHAMLLDTQGTPLICPVLPPTAHLIPSTLMNRLTLDRPLWLVADDDAHGGRDAIVGAAPVQLTHALTPGSLDGNRWYAFIRQAPEETYAPIYSLLLTVGVIGFGLVIVLSAFGFLVGYRIVTPIVALQREAEGLRLTLALPEHGSANRPLTPLLSPGYQTGDEIEDLATSFAAMWGVLEENLRTIRSQQHELIRQEKLASVGQLLAALAHDLRNPLGVIRSSAQVVLEGPQEEPIRQEMARYIIDEVDKLSLRLHDFLRYARQKPPDLKAEPAEAVVRAALRQWEAQGGHERIRIEQQFGNALPSIQVDPEQVKEALMNLLINAREAMPEGGTLTLTTRAGPGNKVEIEVADTGSGIAPEHLSRIFEPFFTTKAYGTGLGLTNVKRLVEDNGGTLAVTSSQGMGTTFSLCFHPAS</sequence>
<dbReference type="Gene3D" id="6.10.340.10">
    <property type="match status" value="1"/>
</dbReference>
<dbReference type="InterPro" id="IPR003594">
    <property type="entry name" value="HATPase_dom"/>
</dbReference>
<dbReference type="STRING" id="330214.NIDE1119"/>
<dbReference type="InterPro" id="IPR005467">
    <property type="entry name" value="His_kinase_dom"/>
</dbReference>
<dbReference type="InterPro" id="IPR029151">
    <property type="entry name" value="Sensor-like_sf"/>
</dbReference>
<dbReference type="EMBL" id="FP929003">
    <property type="protein sequence ID" value="CBK40878.1"/>
    <property type="molecule type" value="Genomic_DNA"/>
</dbReference>
<dbReference type="Proteomes" id="UP000001660">
    <property type="component" value="Chromosome"/>
</dbReference>
<dbReference type="SUPFAM" id="SSF47384">
    <property type="entry name" value="Homodimeric domain of signal transducing histidine kinase"/>
    <property type="match status" value="1"/>
</dbReference>
<dbReference type="SUPFAM" id="SSF103190">
    <property type="entry name" value="Sensory domain-like"/>
    <property type="match status" value="1"/>
</dbReference>
<dbReference type="eggNOG" id="COG4191">
    <property type="taxonomic scope" value="Bacteria"/>
</dbReference>
<gene>
    <name evidence="17" type="ORF">NIDE1119</name>
</gene>
<dbReference type="CDD" id="cd00082">
    <property type="entry name" value="HisKA"/>
    <property type="match status" value="1"/>
</dbReference>
<dbReference type="InterPro" id="IPR003661">
    <property type="entry name" value="HisK_dim/P_dom"/>
</dbReference>
<keyword evidence="4" id="KW-1003">Cell membrane</keyword>
<dbReference type="KEGG" id="nde:NIDE1119"/>
<dbReference type="PRINTS" id="PR00344">
    <property type="entry name" value="BCTRLSENSOR"/>
</dbReference>
<evidence type="ECO:0000313" key="18">
    <source>
        <dbReference type="Proteomes" id="UP000001660"/>
    </source>
</evidence>
<keyword evidence="10" id="KW-0067">ATP-binding</keyword>
<keyword evidence="6 17" id="KW-0808">Transferase</keyword>
<dbReference type="HOGENOM" id="CLU_405823_0_0_0"/>
<feature type="transmembrane region" description="Helical" evidence="15">
    <location>
        <begin position="12"/>
        <end position="34"/>
    </location>
</feature>
<evidence type="ECO:0000256" key="5">
    <source>
        <dbReference type="ARBA" id="ARBA00022553"/>
    </source>
</evidence>
<dbReference type="Gene3D" id="1.10.287.130">
    <property type="match status" value="1"/>
</dbReference>
<evidence type="ECO:0000256" key="11">
    <source>
        <dbReference type="ARBA" id="ARBA00022989"/>
    </source>
</evidence>
<proteinExistence type="predicted"/>
<feature type="domain" description="Histidine kinase" evidence="16">
    <location>
        <begin position="437"/>
        <end position="645"/>
    </location>
</feature>
<evidence type="ECO:0000256" key="6">
    <source>
        <dbReference type="ARBA" id="ARBA00022679"/>
    </source>
</evidence>
<dbReference type="Pfam" id="PF00512">
    <property type="entry name" value="HisKA"/>
    <property type="match status" value="1"/>
</dbReference>
<feature type="transmembrane region" description="Helical" evidence="15">
    <location>
        <begin position="321"/>
        <end position="348"/>
    </location>
</feature>
<evidence type="ECO:0000256" key="1">
    <source>
        <dbReference type="ARBA" id="ARBA00000085"/>
    </source>
</evidence>
<evidence type="ECO:0000256" key="12">
    <source>
        <dbReference type="ARBA" id="ARBA00023012"/>
    </source>
</evidence>
<keyword evidence="18" id="KW-1185">Reference proteome</keyword>
<keyword evidence="9 17" id="KW-0418">Kinase</keyword>
<evidence type="ECO:0000256" key="9">
    <source>
        <dbReference type="ARBA" id="ARBA00022777"/>
    </source>
</evidence>
<keyword evidence="7 15" id="KW-0812">Transmembrane</keyword>
<protein>
    <recommendedName>
        <fullName evidence="3">histidine kinase</fullName>
        <ecNumber evidence="3">2.7.13.3</ecNumber>
    </recommendedName>
</protein>
<evidence type="ECO:0000256" key="13">
    <source>
        <dbReference type="ARBA" id="ARBA00023136"/>
    </source>
</evidence>
<dbReference type="SUPFAM" id="SSF55874">
    <property type="entry name" value="ATPase domain of HSP90 chaperone/DNA topoisomerase II/histidine kinase"/>
    <property type="match status" value="1"/>
</dbReference>
<evidence type="ECO:0000256" key="15">
    <source>
        <dbReference type="SAM" id="Phobius"/>
    </source>
</evidence>
<reference evidence="17 18" key="1">
    <citation type="journal article" date="2010" name="Proc. Natl. Acad. Sci. U.S.A.">
        <title>A Nitrospira metagenome illuminates the physiology and evolution of globally important nitrite-oxidizing bacteria.</title>
        <authorList>
            <person name="Lucker S."/>
            <person name="Wagner M."/>
            <person name="Maixner F."/>
            <person name="Pelletier E."/>
            <person name="Koch H."/>
            <person name="Vacherie B."/>
            <person name="Rattei T."/>
            <person name="Sinninghe Damste J."/>
            <person name="Spieck E."/>
            <person name="Le Paslier D."/>
            <person name="Daims H."/>
        </authorList>
    </citation>
    <scope>NUCLEOTIDE SEQUENCE [LARGE SCALE GENOMIC DNA]</scope>
</reference>
<keyword evidence="12" id="KW-0902">Two-component regulatory system</keyword>
<comment type="catalytic activity">
    <reaction evidence="1">
        <text>ATP + protein L-histidine = ADP + protein N-phospho-L-histidine.</text>
        <dbReference type="EC" id="2.7.13.3"/>
    </reaction>
</comment>
<dbReference type="InterPro" id="IPR004358">
    <property type="entry name" value="Sig_transdc_His_kin-like_C"/>
</dbReference>
<dbReference type="OrthoDB" id="9781147at2"/>
<evidence type="ECO:0000313" key="17">
    <source>
        <dbReference type="EMBL" id="CBK40878.1"/>
    </source>
</evidence>
<dbReference type="PANTHER" id="PTHR43065">
    <property type="entry name" value="SENSOR HISTIDINE KINASE"/>
    <property type="match status" value="1"/>
</dbReference>
<evidence type="ECO:0000256" key="14">
    <source>
        <dbReference type="SAM" id="MobiDB-lite"/>
    </source>
</evidence>
<keyword evidence="5" id="KW-0597">Phosphoprotein</keyword>
<dbReference type="InterPro" id="IPR033479">
    <property type="entry name" value="dCache_1"/>
</dbReference>
<dbReference type="Gene3D" id="3.30.565.10">
    <property type="entry name" value="Histidine kinase-like ATPase, C-terminal domain"/>
    <property type="match status" value="1"/>
</dbReference>
<evidence type="ECO:0000256" key="3">
    <source>
        <dbReference type="ARBA" id="ARBA00012438"/>
    </source>
</evidence>
<evidence type="ECO:0000256" key="4">
    <source>
        <dbReference type="ARBA" id="ARBA00022475"/>
    </source>
</evidence>
<dbReference type="SMART" id="SM00388">
    <property type="entry name" value="HisKA"/>
    <property type="match status" value="1"/>
</dbReference>
<evidence type="ECO:0000256" key="2">
    <source>
        <dbReference type="ARBA" id="ARBA00004651"/>
    </source>
</evidence>
<keyword evidence="8" id="KW-0547">Nucleotide-binding</keyword>
<dbReference type="SMART" id="SM00387">
    <property type="entry name" value="HATPase_c"/>
    <property type="match status" value="1"/>
</dbReference>
<feature type="compositionally biased region" description="Polar residues" evidence="14">
    <location>
        <begin position="109"/>
        <end position="120"/>
    </location>
</feature>
<dbReference type="GO" id="GO:0005524">
    <property type="term" value="F:ATP binding"/>
    <property type="evidence" value="ECO:0007669"/>
    <property type="project" value="UniProtKB-KW"/>
</dbReference>
<feature type="region of interest" description="Disordered" evidence="14">
    <location>
        <begin position="94"/>
        <end position="120"/>
    </location>
</feature>
<dbReference type="EC" id="2.7.13.3" evidence="3"/>
<keyword evidence="11 15" id="KW-1133">Transmembrane helix</keyword>
<comment type="subcellular location">
    <subcellularLocation>
        <location evidence="2">Cell membrane</location>
        <topology evidence="2">Multi-pass membrane protein</topology>
    </subcellularLocation>
</comment>
<dbReference type="PANTHER" id="PTHR43065:SF10">
    <property type="entry name" value="PEROXIDE STRESS-ACTIVATED HISTIDINE KINASE MAK3"/>
    <property type="match status" value="1"/>
</dbReference>
<name>D8PCB9_9BACT</name>
<dbReference type="GO" id="GO:0005886">
    <property type="term" value="C:plasma membrane"/>
    <property type="evidence" value="ECO:0007669"/>
    <property type="project" value="UniProtKB-SubCell"/>
</dbReference>
<dbReference type="CDD" id="cd18773">
    <property type="entry name" value="PDC1_HK_sensor"/>
    <property type="match status" value="1"/>
</dbReference>
<dbReference type="PROSITE" id="PS50109">
    <property type="entry name" value="HIS_KIN"/>
    <property type="match status" value="1"/>
</dbReference>
<dbReference type="Pfam" id="PF02518">
    <property type="entry name" value="HATPase_c"/>
    <property type="match status" value="1"/>
</dbReference>
<keyword evidence="13 15" id="KW-0472">Membrane</keyword>